<protein>
    <submittedName>
        <fullName evidence="1">Uncharacterized protein</fullName>
    </submittedName>
</protein>
<dbReference type="AlphaFoldDB" id="A0A0F9JPG5"/>
<organism evidence="1">
    <name type="scientific">marine sediment metagenome</name>
    <dbReference type="NCBI Taxonomy" id="412755"/>
    <lineage>
        <taxon>unclassified sequences</taxon>
        <taxon>metagenomes</taxon>
        <taxon>ecological metagenomes</taxon>
    </lineage>
</organism>
<name>A0A0F9JPG5_9ZZZZ</name>
<evidence type="ECO:0000313" key="1">
    <source>
        <dbReference type="EMBL" id="KKM00843.1"/>
    </source>
</evidence>
<dbReference type="EMBL" id="LAZR01017337">
    <property type="protein sequence ID" value="KKM00843.1"/>
    <property type="molecule type" value="Genomic_DNA"/>
</dbReference>
<accession>A0A0F9JPG5</accession>
<gene>
    <name evidence="1" type="ORF">LCGC14_1800400</name>
</gene>
<proteinExistence type="predicted"/>
<comment type="caution">
    <text evidence="1">The sequence shown here is derived from an EMBL/GenBank/DDBJ whole genome shotgun (WGS) entry which is preliminary data.</text>
</comment>
<reference evidence="1" key="1">
    <citation type="journal article" date="2015" name="Nature">
        <title>Complex archaea that bridge the gap between prokaryotes and eukaryotes.</title>
        <authorList>
            <person name="Spang A."/>
            <person name="Saw J.H."/>
            <person name="Jorgensen S.L."/>
            <person name="Zaremba-Niedzwiedzka K."/>
            <person name="Martijn J."/>
            <person name="Lind A.E."/>
            <person name="van Eijk R."/>
            <person name="Schleper C."/>
            <person name="Guy L."/>
            <person name="Ettema T.J."/>
        </authorList>
    </citation>
    <scope>NUCLEOTIDE SEQUENCE</scope>
</reference>
<sequence length="33" mass="3877">MSVEINSEIYEHDVMRSDKPVLLDFRGPQCIRV</sequence>